<gene>
    <name evidence="5" type="ORF">M9Y10_017892</name>
</gene>
<evidence type="ECO:0000313" key="6">
    <source>
        <dbReference type="Proteomes" id="UP001470230"/>
    </source>
</evidence>
<dbReference type="InterPro" id="IPR003018">
    <property type="entry name" value="GAF"/>
</dbReference>
<dbReference type="SMART" id="SM00065">
    <property type="entry name" value="GAF"/>
    <property type="match status" value="2"/>
</dbReference>
<dbReference type="PANTHER" id="PTHR11347">
    <property type="entry name" value="CYCLIC NUCLEOTIDE PHOSPHODIESTERASE"/>
    <property type="match status" value="1"/>
</dbReference>
<evidence type="ECO:0000256" key="1">
    <source>
        <dbReference type="ARBA" id="ARBA00022535"/>
    </source>
</evidence>
<sequence length="1100" mass="124814">MNAEHFGIDPRSKKTIICNSRPVSRTSATRPLSEISQTTRPSTALTMPTRFNNKPQKTQMIRTAFTQSTYQPSNTANSELMPTNVHMQFDKIISNTKTSSLQDAVESGMILIFNAEQCYLWLVVDKNRFYSATKNQICEPENSILSYVYKNESILNLTKPSSSPNFDKNVDLEFLPTLYIPIVSPSTKSVISIIQVIRPVSQKFSVIDINAATSLQEKFQLYSHLIFDTNFSVNSIEIATSKTKMIIPLIIEQLQNRFHCRSVEFWIQNQDETFSKYDATANSYVNTKPGLIQQSFDSNEDSLCFTNSKKMIYYDETVDGNEEESILLIPYKLDEVKCCVCLRKSHITDGYFSFYDERQMKHLVPLISKCILYENGNDPAKDLATKLKMLLEVAEIISGVMDIDILVPTIMDRACSLLRSERCSLFLVDSKKEKLITTVQSGLDKSITIPINRGIVGHTATTGAIVNIEDAYNDSRFDKSFDQDTGFKTKTILSVPIYDNRGEIIGVTEMINREDGKIFDEDDIRMMAAFNVFCGISIDNTRLYQASLDLTRQLRGFIEMSNAINKSDSSSSSSIRNMLESIITSAKEAVCGTRATLFMKNEDSNSLFVYINNGEPMTYGTKFSTQIITTKKSRVFTPSDILSLTMVGKNEAVDPEAQLKATETKPVDLNSSLKPSRLSTVLNTNEEAVSQINKLQTKEQSETICCFPLLKSDDTIMGILEISCKRRRTLPEDVKLLECFSQLVTISLERNALQLIATLGRSEVELKKYINPNERTQIGVIPSKLKITRADSLFKIGFDASSYEGIASFKVLWAIFDYFKLFREFKVKNETFFKFLDSISHTYKSDVPYHNWVHAIDVCQFITYSIKTAKLEQKFTKLELFGLLVAAICHDASHEGFTNAFNIQAETPLGILFKNQSVMETHHCTVAIEIMAKEECNIFESLDSNKTKEIWNLIISLILITDMIKHNDFLAMVNEMLSKGHFDYKNADHRLILMQLILKCADISNVSRPFEIANKWCDVLCEEFFRQGDLEKTKGMEYTSPLNDRAHLDKPKSQIGFYTFVCLPLYQTTAKAIPMLKVNAEQVSSNLAVWKKETEKKNSK</sequence>
<keyword evidence="1" id="KW-0140">cGMP</keyword>
<dbReference type="EMBL" id="JAPFFF010000023">
    <property type="protein sequence ID" value="KAK8852900.1"/>
    <property type="molecule type" value="Genomic_DNA"/>
</dbReference>
<dbReference type="PRINTS" id="PR00387">
    <property type="entry name" value="PDIESTERASE1"/>
</dbReference>
<dbReference type="InterPro" id="IPR002073">
    <property type="entry name" value="PDEase_catalytic_dom"/>
</dbReference>
<name>A0ABR2HUT5_9EUKA</name>
<protein>
    <recommendedName>
        <fullName evidence="4">PDEase domain-containing protein</fullName>
    </recommendedName>
</protein>
<dbReference type="Pfam" id="PF01590">
    <property type="entry name" value="GAF"/>
    <property type="match status" value="1"/>
</dbReference>
<evidence type="ECO:0000256" key="2">
    <source>
        <dbReference type="ARBA" id="ARBA00022723"/>
    </source>
</evidence>
<dbReference type="SUPFAM" id="SSF55781">
    <property type="entry name" value="GAF domain-like"/>
    <property type="match status" value="3"/>
</dbReference>
<feature type="domain" description="PDEase" evidence="4">
    <location>
        <begin position="773"/>
        <end position="1097"/>
    </location>
</feature>
<evidence type="ECO:0000256" key="3">
    <source>
        <dbReference type="ARBA" id="ARBA00022801"/>
    </source>
</evidence>
<comment type="caution">
    <text evidence="5">The sequence shown here is derived from an EMBL/GenBank/DDBJ whole genome shotgun (WGS) entry which is preliminary data.</text>
</comment>
<evidence type="ECO:0000313" key="5">
    <source>
        <dbReference type="EMBL" id="KAK8852900.1"/>
    </source>
</evidence>
<dbReference type="CDD" id="cd00077">
    <property type="entry name" value="HDc"/>
    <property type="match status" value="1"/>
</dbReference>
<dbReference type="Gene3D" id="3.30.450.40">
    <property type="match status" value="3"/>
</dbReference>
<dbReference type="PROSITE" id="PS51845">
    <property type="entry name" value="PDEASE_I_2"/>
    <property type="match status" value="1"/>
</dbReference>
<dbReference type="Proteomes" id="UP001470230">
    <property type="component" value="Unassembled WGS sequence"/>
</dbReference>
<reference evidence="5 6" key="1">
    <citation type="submission" date="2024-04" db="EMBL/GenBank/DDBJ databases">
        <title>Tritrichomonas musculus Genome.</title>
        <authorList>
            <person name="Alves-Ferreira E."/>
            <person name="Grigg M."/>
            <person name="Lorenzi H."/>
            <person name="Galac M."/>
        </authorList>
    </citation>
    <scope>NUCLEOTIDE SEQUENCE [LARGE SCALE GENOMIC DNA]</scope>
    <source>
        <strain evidence="5 6">EAF2021</strain>
    </source>
</reference>
<accession>A0ABR2HUT5</accession>
<keyword evidence="2" id="KW-0479">Metal-binding</keyword>
<dbReference type="InterPro" id="IPR029016">
    <property type="entry name" value="GAF-like_dom_sf"/>
</dbReference>
<proteinExistence type="predicted"/>
<dbReference type="InterPro" id="IPR036971">
    <property type="entry name" value="PDEase_catalytic_dom_sf"/>
</dbReference>
<dbReference type="InterPro" id="IPR003607">
    <property type="entry name" value="HD/PDEase_dom"/>
</dbReference>
<dbReference type="Pfam" id="PF00233">
    <property type="entry name" value="PDEase_I"/>
    <property type="match status" value="1"/>
</dbReference>
<keyword evidence="6" id="KW-1185">Reference proteome</keyword>
<organism evidence="5 6">
    <name type="scientific">Tritrichomonas musculus</name>
    <dbReference type="NCBI Taxonomy" id="1915356"/>
    <lineage>
        <taxon>Eukaryota</taxon>
        <taxon>Metamonada</taxon>
        <taxon>Parabasalia</taxon>
        <taxon>Tritrichomonadida</taxon>
        <taxon>Tritrichomonadidae</taxon>
        <taxon>Tritrichomonas</taxon>
    </lineage>
</organism>
<dbReference type="SUPFAM" id="SSF109604">
    <property type="entry name" value="HD-domain/PDEase-like"/>
    <property type="match status" value="1"/>
</dbReference>
<dbReference type="Gene3D" id="1.10.1300.10">
    <property type="entry name" value="3'5'-cyclic nucleotide phosphodiesterase, catalytic domain"/>
    <property type="match status" value="1"/>
</dbReference>
<keyword evidence="3" id="KW-0378">Hydrolase</keyword>
<evidence type="ECO:0000259" key="4">
    <source>
        <dbReference type="PROSITE" id="PS51845"/>
    </source>
</evidence>
<dbReference type="InterPro" id="IPR023088">
    <property type="entry name" value="PDEase"/>
</dbReference>